<dbReference type="Gene3D" id="2.40.160.20">
    <property type="match status" value="1"/>
</dbReference>
<proteinExistence type="inferred from homology"/>
<dbReference type="GO" id="GO:0055085">
    <property type="term" value="P:transmembrane transport"/>
    <property type="evidence" value="ECO:0007669"/>
    <property type="project" value="TreeGrafter"/>
</dbReference>
<gene>
    <name evidence="3" type="ORF">SAMN04487859_10160</name>
</gene>
<dbReference type="EMBL" id="FOVP01000001">
    <property type="protein sequence ID" value="SFN35030.1"/>
    <property type="molecule type" value="Genomic_DNA"/>
</dbReference>
<dbReference type="GO" id="GO:0019867">
    <property type="term" value="C:outer membrane"/>
    <property type="evidence" value="ECO:0007669"/>
    <property type="project" value="InterPro"/>
</dbReference>
<dbReference type="AlphaFoldDB" id="A0A1I4YBR5"/>
<reference evidence="4" key="1">
    <citation type="submission" date="2016-10" db="EMBL/GenBank/DDBJ databases">
        <authorList>
            <person name="Varghese N."/>
            <person name="Submissions S."/>
        </authorList>
    </citation>
    <scope>NUCLEOTIDE SEQUENCE [LARGE SCALE GENOMIC DNA]</scope>
    <source>
        <strain evidence="4">DSM 28463</strain>
    </source>
</reference>
<dbReference type="RefSeq" id="WP_092833148.1">
    <property type="nucleotide sequence ID" value="NZ_FOVP01000001.1"/>
</dbReference>
<evidence type="ECO:0000313" key="3">
    <source>
        <dbReference type="EMBL" id="SFN35030.1"/>
    </source>
</evidence>
<dbReference type="STRING" id="1005928.SAMN04487859_10160"/>
<feature type="signal peptide" evidence="2">
    <location>
        <begin position="1"/>
        <end position="22"/>
    </location>
</feature>
<dbReference type="SUPFAM" id="SSF56925">
    <property type="entry name" value="OMPA-like"/>
    <property type="match status" value="1"/>
</dbReference>
<protein>
    <submittedName>
        <fullName evidence="3">Outer membrane protein</fullName>
    </submittedName>
</protein>
<evidence type="ECO:0000256" key="2">
    <source>
        <dbReference type="SAM" id="SignalP"/>
    </source>
</evidence>
<keyword evidence="2" id="KW-0732">Signal</keyword>
<accession>A0A1I4YBR5</accession>
<evidence type="ECO:0000313" key="4">
    <source>
        <dbReference type="Proteomes" id="UP000198599"/>
    </source>
</evidence>
<organism evidence="3 4">
    <name type="scientific">Roseovarius lutimaris</name>
    <dbReference type="NCBI Taxonomy" id="1005928"/>
    <lineage>
        <taxon>Bacteria</taxon>
        <taxon>Pseudomonadati</taxon>
        <taxon>Pseudomonadota</taxon>
        <taxon>Alphaproteobacteria</taxon>
        <taxon>Rhodobacterales</taxon>
        <taxon>Roseobacteraceae</taxon>
        <taxon>Roseovarius</taxon>
    </lineage>
</organism>
<dbReference type="Pfam" id="PF03922">
    <property type="entry name" value="OmpW"/>
    <property type="match status" value="1"/>
</dbReference>
<comment type="similarity">
    <text evidence="1">Belongs to the OmpW/AlkL family.</text>
</comment>
<dbReference type="PANTHER" id="PTHR36920:SF1">
    <property type="entry name" value="OUTER MEMBRANE PROTEIN W"/>
    <property type="match status" value="1"/>
</dbReference>
<dbReference type="Proteomes" id="UP000198599">
    <property type="component" value="Unassembled WGS sequence"/>
</dbReference>
<name>A0A1I4YBR5_9RHOB</name>
<dbReference type="InterPro" id="IPR005618">
    <property type="entry name" value="OMPW"/>
</dbReference>
<keyword evidence="4" id="KW-1185">Reference proteome</keyword>
<dbReference type="InterPro" id="IPR011250">
    <property type="entry name" value="OMP/PagP_B-barrel"/>
</dbReference>
<feature type="chain" id="PRO_5011544218" evidence="2">
    <location>
        <begin position="23"/>
        <end position="199"/>
    </location>
</feature>
<sequence length="199" mass="21293">MKKITALTLAAVLASTAAPVLAQSQGDMTLGLGAHYIDPTDSYSAPSTARVGENIRPTLTFEYFVMDNVGIEVLAAWPFKHDLQARGAGDIGSTKHLPPTVSIQYHFTNSSIMTPFVGVGLNYTHFWDEKLDNGTPVSLDDSWGIALHGGLDVAISEHGSLRADVRYIDIDTDATIGGASAGSVELDPWVFGVAYVHKF</sequence>
<dbReference type="OrthoDB" id="9807574at2"/>
<evidence type="ECO:0000256" key="1">
    <source>
        <dbReference type="ARBA" id="ARBA00009330"/>
    </source>
</evidence>
<dbReference type="PANTHER" id="PTHR36920">
    <property type="match status" value="1"/>
</dbReference>